<accession>A0A431WLA5</accession>
<organism evidence="1 2">
    <name type="scientific">Bacillus yapensis</name>
    <dbReference type="NCBI Taxonomy" id="2492960"/>
    <lineage>
        <taxon>Bacteria</taxon>
        <taxon>Bacillati</taxon>
        <taxon>Bacillota</taxon>
        <taxon>Bacilli</taxon>
        <taxon>Bacillales</taxon>
        <taxon>Bacillaceae</taxon>
        <taxon>Bacillus</taxon>
    </lineage>
</organism>
<comment type="caution">
    <text evidence="1">The sequence shown here is derived from an EMBL/GenBank/DDBJ whole genome shotgun (WGS) entry which is preliminary data.</text>
</comment>
<dbReference type="SUPFAM" id="SSF160214">
    <property type="entry name" value="FlaG-like"/>
    <property type="match status" value="1"/>
</dbReference>
<keyword evidence="1" id="KW-0966">Cell projection</keyword>
<proteinExistence type="predicted"/>
<dbReference type="Gene3D" id="3.30.160.170">
    <property type="entry name" value="FlaG-like"/>
    <property type="match status" value="1"/>
</dbReference>
<dbReference type="OrthoDB" id="9799867at2"/>
<sequence length="121" mass="14125">MGSVNLISNLLEKNLSVDNSKSIKDRIEVQQTNSIEQQPKNETDDSIKEKDMENMVKDINSVLEDTHTSLKYVYHEKLEKYYVTLIDDETKEIVKEIPPKKLLDIYASMREYLGLFIDNKI</sequence>
<evidence type="ECO:0000313" key="2">
    <source>
        <dbReference type="Proteomes" id="UP000271374"/>
    </source>
</evidence>
<dbReference type="AlphaFoldDB" id="A0A431WLA5"/>
<evidence type="ECO:0000313" key="1">
    <source>
        <dbReference type="EMBL" id="RTR36362.1"/>
    </source>
</evidence>
<keyword evidence="2" id="KW-1185">Reference proteome</keyword>
<dbReference type="Proteomes" id="UP000271374">
    <property type="component" value="Unassembled WGS sequence"/>
</dbReference>
<dbReference type="EMBL" id="RXNT01000001">
    <property type="protein sequence ID" value="RTR36362.1"/>
    <property type="molecule type" value="Genomic_DNA"/>
</dbReference>
<dbReference type="RefSeq" id="WP_126405638.1">
    <property type="nucleotide sequence ID" value="NZ_RXNT01000001.1"/>
</dbReference>
<dbReference type="Pfam" id="PF03646">
    <property type="entry name" value="FlaG"/>
    <property type="match status" value="1"/>
</dbReference>
<dbReference type="PANTHER" id="PTHR37166:SF1">
    <property type="entry name" value="PROTEIN FLAG"/>
    <property type="match status" value="1"/>
</dbReference>
<protein>
    <submittedName>
        <fullName evidence="1">Flagellar protein FlaG</fullName>
    </submittedName>
</protein>
<dbReference type="PANTHER" id="PTHR37166">
    <property type="entry name" value="PROTEIN FLAG"/>
    <property type="match status" value="1"/>
</dbReference>
<keyword evidence="1" id="KW-0969">Cilium</keyword>
<name>A0A431WLA5_9BACI</name>
<dbReference type="InterPro" id="IPR035924">
    <property type="entry name" value="FlaG-like_sf"/>
</dbReference>
<dbReference type="InterPro" id="IPR005186">
    <property type="entry name" value="FlaG"/>
</dbReference>
<reference evidence="1 2" key="1">
    <citation type="submission" date="2018-12" db="EMBL/GenBank/DDBJ databases">
        <title>Bacillus yapensis draft genome sequence.</title>
        <authorList>
            <person name="Yu L."/>
            <person name="Xu X."/>
            <person name="Tang X."/>
        </authorList>
    </citation>
    <scope>NUCLEOTIDE SEQUENCE [LARGE SCALE GENOMIC DNA]</scope>
    <source>
        <strain evidence="1 2">XXST-01</strain>
    </source>
</reference>
<dbReference type="NCBIfam" id="NF005834">
    <property type="entry name" value="PRK07738.1"/>
    <property type="match status" value="1"/>
</dbReference>
<gene>
    <name evidence="1" type="primary">flaG</name>
    <name evidence="1" type="ORF">EKG37_02050</name>
</gene>
<keyword evidence="1" id="KW-0282">Flagellum</keyword>